<comment type="caution">
    <text evidence="2">The sequence shown here is derived from an EMBL/GenBank/DDBJ whole genome shotgun (WGS) entry which is preliminary data.</text>
</comment>
<proteinExistence type="predicted"/>
<organism evidence="2 3">
    <name type="scientific">Peronospora destructor</name>
    <dbReference type="NCBI Taxonomy" id="86335"/>
    <lineage>
        <taxon>Eukaryota</taxon>
        <taxon>Sar</taxon>
        <taxon>Stramenopiles</taxon>
        <taxon>Oomycota</taxon>
        <taxon>Peronosporomycetes</taxon>
        <taxon>Peronosporales</taxon>
        <taxon>Peronosporaceae</taxon>
        <taxon>Peronospora</taxon>
    </lineage>
</organism>
<dbReference type="InterPro" id="IPR000010">
    <property type="entry name" value="Cystatin_dom"/>
</dbReference>
<keyword evidence="1" id="KW-0732">Signal</keyword>
<feature type="chain" id="PRO_5043773932" evidence="1">
    <location>
        <begin position="21"/>
        <end position="136"/>
    </location>
</feature>
<accession>A0AAV0VEE7</accession>
<dbReference type="AlphaFoldDB" id="A0AAV0VEE7"/>
<reference evidence="2" key="1">
    <citation type="submission" date="2022-12" db="EMBL/GenBank/DDBJ databases">
        <authorList>
            <person name="Webb A."/>
        </authorList>
    </citation>
    <scope>NUCLEOTIDE SEQUENCE</scope>
    <source>
        <strain evidence="2">Pd1</strain>
    </source>
</reference>
<dbReference type="InterPro" id="IPR046350">
    <property type="entry name" value="Cystatin_sf"/>
</dbReference>
<dbReference type="EMBL" id="CANTFM010002698">
    <property type="protein sequence ID" value="CAI5747542.1"/>
    <property type="molecule type" value="Genomic_DNA"/>
</dbReference>
<protein>
    <submittedName>
        <fullName evidence="2">Uncharacterized protein</fullName>
    </submittedName>
</protein>
<name>A0AAV0VEE7_9STRA</name>
<dbReference type="CDD" id="cd00042">
    <property type="entry name" value="CY"/>
    <property type="match status" value="1"/>
</dbReference>
<evidence type="ECO:0000313" key="3">
    <source>
        <dbReference type="Proteomes" id="UP001162029"/>
    </source>
</evidence>
<keyword evidence="3" id="KW-1185">Reference proteome</keyword>
<dbReference type="Proteomes" id="UP001162029">
    <property type="component" value="Unassembled WGS sequence"/>
</dbReference>
<evidence type="ECO:0000256" key="1">
    <source>
        <dbReference type="SAM" id="SignalP"/>
    </source>
</evidence>
<sequence length="136" mass="15114">MRVALSLLAFLAVAATRSVADTLPGGWVLDKVSPENRDKLTFALERNNSGPTNGLRVCWSKVDSIYTQVVSGTNYLYNIRGCSTTHLEGLCSDYTLKSCTPAHFQVQIYEQLWTNTLEITKIEQVESNITSCDSYV</sequence>
<gene>
    <name evidence="2" type="ORF">PDE001_LOCUS12436</name>
</gene>
<dbReference type="Gene3D" id="3.10.450.10">
    <property type="match status" value="1"/>
</dbReference>
<dbReference type="GO" id="GO:0004869">
    <property type="term" value="F:cysteine-type endopeptidase inhibitor activity"/>
    <property type="evidence" value="ECO:0007669"/>
    <property type="project" value="InterPro"/>
</dbReference>
<dbReference type="SUPFAM" id="SSF54403">
    <property type="entry name" value="Cystatin/monellin"/>
    <property type="match status" value="1"/>
</dbReference>
<feature type="signal peptide" evidence="1">
    <location>
        <begin position="1"/>
        <end position="20"/>
    </location>
</feature>
<evidence type="ECO:0000313" key="2">
    <source>
        <dbReference type="EMBL" id="CAI5747542.1"/>
    </source>
</evidence>